<dbReference type="PIRSF" id="PIRSF002799">
    <property type="entry name" value="PBP_1b"/>
    <property type="match status" value="1"/>
</dbReference>
<keyword evidence="14 23" id="KW-0573">Peptidoglycan synthesis</keyword>
<evidence type="ECO:0000313" key="30">
    <source>
        <dbReference type="Proteomes" id="UP001204445"/>
    </source>
</evidence>
<evidence type="ECO:0000256" key="8">
    <source>
        <dbReference type="ARBA" id="ARBA00022645"/>
    </source>
</evidence>
<dbReference type="Gene3D" id="1.10.3810.10">
    <property type="entry name" value="Biosynthetic peptidoglycan transglycosylase-like"/>
    <property type="match status" value="1"/>
</dbReference>
<organism evidence="29 30">
    <name type="scientific">Methylohalomonas lacus</name>
    <dbReference type="NCBI Taxonomy" id="398773"/>
    <lineage>
        <taxon>Bacteria</taxon>
        <taxon>Pseudomonadati</taxon>
        <taxon>Pseudomonadota</taxon>
        <taxon>Gammaproteobacteria</taxon>
        <taxon>Methylohalomonadales</taxon>
        <taxon>Methylohalomonadaceae</taxon>
        <taxon>Methylohalomonas</taxon>
    </lineage>
</organism>
<evidence type="ECO:0000256" key="17">
    <source>
        <dbReference type="ARBA" id="ARBA00023268"/>
    </source>
</evidence>
<dbReference type="InterPro" id="IPR028166">
    <property type="entry name" value="UB2H"/>
</dbReference>
<evidence type="ECO:0000259" key="28">
    <source>
        <dbReference type="Pfam" id="PF14814"/>
    </source>
</evidence>
<evidence type="ECO:0000256" key="23">
    <source>
        <dbReference type="PIRNR" id="PIRNR002799"/>
    </source>
</evidence>
<evidence type="ECO:0000256" key="22">
    <source>
        <dbReference type="NCBIfam" id="TIGR02071"/>
    </source>
</evidence>
<dbReference type="InterPro" id="IPR001460">
    <property type="entry name" value="PCN-bd_Tpept"/>
</dbReference>
<keyword evidence="15 25" id="KW-0472">Membrane</keyword>
<dbReference type="GO" id="GO:0046677">
    <property type="term" value="P:response to antibiotic"/>
    <property type="evidence" value="ECO:0007669"/>
    <property type="project" value="UniProtKB-UniRule"/>
</dbReference>
<keyword evidence="16" id="KW-0046">Antibiotic resistance</keyword>
<keyword evidence="11 23" id="KW-0808">Transferase</keyword>
<evidence type="ECO:0000256" key="7">
    <source>
        <dbReference type="ARBA" id="ARBA00022475"/>
    </source>
</evidence>
<keyword evidence="30" id="KW-1185">Reference proteome</keyword>
<dbReference type="SUPFAM" id="SSF53955">
    <property type="entry name" value="Lysozyme-like"/>
    <property type="match status" value="1"/>
</dbReference>
<sequence>MSKPKRRQRKKNARRTSRLGLWLSLVIAFGAIAAVYVLWLDYQVRTAFEGKRWAVPARVYARPLELYVGQDLTRDALLAELRALGYERVQRADEPGEYAVSATRVGLHSRNFSFPDAVEQGRYALLQFDAGGISSISATGGETIPVLRLEPQVIGKIYPEHHEDRILVRGEQIPQPLVDALIAVEDRNFYSHHGIDPLAIVRAAWVNLLAGDIRQGGSTLTQQLVKNFYLTQDRSLWRKFNEAIMALSLELHYDKQAILEAYINEVYLGQQGNNAIHGFGLAAEFYFRRPLTELRTDQLAMLVGLVRGASYYNPRRHPERARERRDLVLRLMAEQDFIEPAVAERLQGKPLGVSDAPGWTSDRYPAFVDLVRRQLHREYASDDLQNAGLRIFTTMDPVAQRRADAALAQRLDALEQVGERSRDLQGAVVLTSVDTGEITALIGQRGEQGAGFNRALDANRPVGSLIKPAVYLTALMQPQRYSVITPIEDAPVRLPQPDGSEWVPDNYDRELHGEVPLYLALANSYNLATVNLGLELGVENVADTIETLLPGLSVPAYPSIMLGSVDMSPVQVAQMYQVFAAGGFRTPLKSIVAVMDSEGESLSRYSLSVDQVAPLKASYLTTFLLTQVIERGTAQSARARLPNLMPLAGKTGTTNDLRDSWFAGYGSDKLAVVWVGRDDNRPTGLTGSSGALQVWIDLMLAESPQPLTLTPPAGVRWQKVIDGKRTDDDCKGASAFPFIEPHLPEGFEPCHESNPVKRFFDRFF</sequence>
<evidence type="ECO:0000259" key="26">
    <source>
        <dbReference type="Pfam" id="PF00905"/>
    </source>
</evidence>
<evidence type="ECO:0000256" key="21">
    <source>
        <dbReference type="ARBA" id="ARBA00049902"/>
    </source>
</evidence>
<evidence type="ECO:0000256" key="16">
    <source>
        <dbReference type="ARBA" id="ARBA00023251"/>
    </source>
</evidence>
<dbReference type="GO" id="GO:0008360">
    <property type="term" value="P:regulation of cell shape"/>
    <property type="evidence" value="ECO:0007669"/>
    <property type="project" value="UniProtKB-UniRule"/>
</dbReference>
<comment type="pathway">
    <text evidence="3 23">Cell wall biogenesis; peptidoglycan biosynthesis.</text>
</comment>
<evidence type="ECO:0000256" key="1">
    <source>
        <dbReference type="ARBA" id="ARBA00002624"/>
    </source>
</evidence>
<keyword evidence="25" id="KW-0812">Transmembrane</keyword>
<name>A0AAE3HJG8_9GAMM</name>
<dbReference type="Pfam" id="PF00912">
    <property type="entry name" value="Transgly"/>
    <property type="match status" value="1"/>
</dbReference>
<feature type="active site" description="Acyl-ester intermediate; for transpeptidase activity" evidence="24">
    <location>
        <position position="464"/>
    </location>
</feature>
<dbReference type="GO" id="GO:0009252">
    <property type="term" value="P:peptidoglycan biosynthetic process"/>
    <property type="evidence" value="ECO:0007669"/>
    <property type="project" value="UniProtKB-UniRule"/>
</dbReference>
<evidence type="ECO:0000256" key="4">
    <source>
        <dbReference type="ARBA" id="ARBA00007090"/>
    </source>
</evidence>
<feature type="domain" description="Glycosyl transferase family 51" evidence="27">
    <location>
        <begin position="153"/>
        <end position="332"/>
    </location>
</feature>
<keyword evidence="25" id="KW-1133">Transmembrane helix</keyword>
<comment type="similarity">
    <text evidence="5 23">In the N-terminal section; belongs to the glycosyltransferase 51 family.</text>
</comment>
<proteinExistence type="inferred from homology"/>
<feature type="transmembrane region" description="Helical" evidence="25">
    <location>
        <begin position="21"/>
        <end position="39"/>
    </location>
</feature>
<dbReference type="GO" id="GO:0005886">
    <property type="term" value="C:plasma membrane"/>
    <property type="evidence" value="ECO:0007669"/>
    <property type="project" value="UniProtKB-SubCell"/>
</dbReference>
<keyword evidence="8" id="KW-0121">Carboxypeptidase</keyword>
<evidence type="ECO:0000256" key="5">
    <source>
        <dbReference type="ARBA" id="ARBA00007739"/>
    </source>
</evidence>
<evidence type="ECO:0000256" key="13">
    <source>
        <dbReference type="ARBA" id="ARBA00022960"/>
    </source>
</evidence>
<dbReference type="InterPro" id="IPR023346">
    <property type="entry name" value="Lysozyme-like_dom_sf"/>
</dbReference>
<dbReference type="Gene3D" id="3.40.710.10">
    <property type="entry name" value="DD-peptidase/beta-lactamase superfamily"/>
    <property type="match status" value="1"/>
</dbReference>
<protein>
    <recommendedName>
        <fullName evidence="6 22">Penicillin-binding protein 1B</fullName>
        <shortName evidence="23">PBP-1b</shortName>
        <shortName evidence="23">PBP1b</shortName>
    </recommendedName>
    <alternativeName>
        <fullName evidence="19 23">Murein polymerase</fullName>
    </alternativeName>
</protein>
<evidence type="ECO:0000256" key="14">
    <source>
        <dbReference type="ARBA" id="ARBA00022984"/>
    </source>
</evidence>
<evidence type="ECO:0000256" key="25">
    <source>
        <dbReference type="SAM" id="Phobius"/>
    </source>
</evidence>
<evidence type="ECO:0000256" key="12">
    <source>
        <dbReference type="ARBA" id="ARBA00022801"/>
    </source>
</evidence>
<dbReference type="SUPFAM" id="SSF56601">
    <property type="entry name" value="beta-lactamase/transpeptidase-like"/>
    <property type="match status" value="1"/>
</dbReference>
<comment type="catalytic activity">
    <reaction evidence="21">
        <text>[GlcNAc-(1-&gt;4)-Mur2Ac(oyl-L-Ala-gamma-D-Glu-L-Lys-D-Ala-D-Ala)](n)-di-trans,octa-cis-undecaprenyl diphosphate + beta-D-GlcNAc-(1-&gt;4)-Mur2Ac(oyl-L-Ala-gamma-D-Glu-L-Lys-D-Ala-D-Ala)-di-trans,octa-cis-undecaprenyl diphosphate = [GlcNAc-(1-&gt;4)-Mur2Ac(oyl-L-Ala-gamma-D-Glu-L-Lys-D-Ala-D-Ala)](n+1)-di-trans,octa-cis-undecaprenyl diphosphate + di-trans,octa-cis-undecaprenyl diphosphate + H(+)</text>
        <dbReference type="Rhea" id="RHEA:23708"/>
        <dbReference type="Rhea" id="RHEA-COMP:9602"/>
        <dbReference type="Rhea" id="RHEA-COMP:9603"/>
        <dbReference type="ChEBI" id="CHEBI:15378"/>
        <dbReference type="ChEBI" id="CHEBI:58405"/>
        <dbReference type="ChEBI" id="CHEBI:60033"/>
        <dbReference type="ChEBI" id="CHEBI:78435"/>
        <dbReference type="EC" id="2.4.99.28"/>
    </reaction>
</comment>
<dbReference type="GO" id="GO:0030288">
    <property type="term" value="C:outer membrane-bounded periplasmic space"/>
    <property type="evidence" value="ECO:0007669"/>
    <property type="project" value="TreeGrafter"/>
</dbReference>
<evidence type="ECO:0000256" key="11">
    <source>
        <dbReference type="ARBA" id="ARBA00022679"/>
    </source>
</evidence>
<evidence type="ECO:0000256" key="24">
    <source>
        <dbReference type="PIRSR" id="PIRSR002799-1"/>
    </source>
</evidence>
<evidence type="ECO:0000256" key="19">
    <source>
        <dbReference type="ARBA" id="ARBA00032454"/>
    </source>
</evidence>
<keyword evidence="18 23" id="KW-0961">Cell wall biogenesis/degradation</keyword>
<dbReference type="Pfam" id="PF00905">
    <property type="entry name" value="Transpeptidase"/>
    <property type="match status" value="1"/>
</dbReference>
<dbReference type="GO" id="GO:0071555">
    <property type="term" value="P:cell wall organization"/>
    <property type="evidence" value="ECO:0007669"/>
    <property type="project" value="UniProtKB-UniRule"/>
</dbReference>
<dbReference type="InterPro" id="IPR050396">
    <property type="entry name" value="Glycosyltr_51/Transpeptidase"/>
</dbReference>
<dbReference type="InterPro" id="IPR036950">
    <property type="entry name" value="PBP_transglycosylase"/>
</dbReference>
<dbReference type="RefSeq" id="WP_259055306.1">
    <property type="nucleotide sequence ID" value="NZ_JANUCT010000009.1"/>
</dbReference>
<keyword evidence="9" id="KW-0645">Protease</keyword>
<dbReference type="PANTHER" id="PTHR32282:SF11">
    <property type="entry name" value="PENICILLIN-BINDING PROTEIN 1B"/>
    <property type="match status" value="1"/>
</dbReference>
<evidence type="ECO:0000256" key="9">
    <source>
        <dbReference type="ARBA" id="ARBA00022670"/>
    </source>
</evidence>
<evidence type="ECO:0000256" key="15">
    <source>
        <dbReference type="ARBA" id="ARBA00023136"/>
    </source>
</evidence>
<evidence type="ECO:0000256" key="18">
    <source>
        <dbReference type="ARBA" id="ARBA00023316"/>
    </source>
</evidence>
<accession>A0AAE3HJG8</accession>
<keyword evidence="12 29" id="KW-0378">Hydrolase</keyword>
<dbReference type="InterPro" id="IPR012338">
    <property type="entry name" value="Beta-lactam/transpept-like"/>
</dbReference>
<evidence type="ECO:0000256" key="6">
    <source>
        <dbReference type="ARBA" id="ARBA00018637"/>
    </source>
</evidence>
<dbReference type="GO" id="GO:0008658">
    <property type="term" value="F:penicillin binding"/>
    <property type="evidence" value="ECO:0007669"/>
    <property type="project" value="UniProtKB-UniRule"/>
</dbReference>
<dbReference type="InterPro" id="IPR011813">
    <property type="entry name" value="PBP_1b"/>
</dbReference>
<dbReference type="InterPro" id="IPR001264">
    <property type="entry name" value="Glyco_trans_51"/>
</dbReference>
<dbReference type="AlphaFoldDB" id="A0AAE3HJG8"/>
<dbReference type="Proteomes" id="UP001204445">
    <property type="component" value="Unassembled WGS sequence"/>
</dbReference>
<feature type="domain" description="Bifunctional transglycosylase second" evidence="28">
    <location>
        <begin position="66"/>
        <end position="149"/>
    </location>
</feature>
<feature type="domain" description="Penicillin-binding protein transpeptidase" evidence="26">
    <location>
        <begin position="426"/>
        <end position="668"/>
    </location>
</feature>
<comment type="function">
    <text evidence="1 23">Cell wall formation. Synthesis of cross-linked peptidoglycan from the lipid intermediates. The enzyme has a penicillin-insensitive transglycosylase N-terminal domain (formation of linear glycan strands) and a penicillin-sensitive transpeptidase C-terminal domain (cross-linking of the peptide subunits).</text>
</comment>
<evidence type="ECO:0000256" key="3">
    <source>
        <dbReference type="ARBA" id="ARBA00004752"/>
    </source>
</evidence>
<feature type="active site" description="Proton donor; for transglycosylase activity" evidence="24">
    <location>
        <position position="185"/>
    </location>
</feature>
<gene>
    <name evidence="29" type="ORF">J2T55_001527</name>
</gene>
<keyword evidence="13 23" id="KW-0133">Cell shape</keyword>
<dbReference type="GO" id="GO:0009002">
    <property type="term" value="F:serine-type D-Ala-D-Ala carboxypeptidase activity"/>
    <property type="evidence" value="ECO:0007669"/>
    <property type="project" value="UniProtKB-EC"/>
</dbReference>
<dbReference type="EMBL" id="JANUCT010000009">
    <property type="protein sequence ID" value="MCS3903501.1"/>
    <property type="molecule type" value="Genomic_DNA"/>
</dbReference>
<keyword evidence="10 23" id="KW-0328">Glycosyltransferase</keyword>
<keyword evidence="17" id="KW-0511">Multifunctional enzyme</keyword>
<comment type="catalytic activity">
    <reaction evidence="20">
        <text>Preferential cleavage: (Ac)2-L-Lys-D-Ala-|-D-Ala. Also transpeptidation of peptidyl-alanyl moieties that are N-acyl substituents of D-alanine.</text>
        <dbReference type="EC" id="3.4.16.4"/>
    </reaction>
</comment>
<comment type="caution">
    <text evidence="29">The sequence shown here is derived from an EMBL/GenBank/DDBJ whole genome shotgun (WGS) entry which is preliminary data.</text>
</comment>
<evidence type="ECO:0000256" key="20">
    <source>
        <dbReference type="ARBA" id="ARBA00034000"/>
    </source>
</evidence>
<dbReference type="PANTHER" id="PTHR32282">
    <property type="entry name" value="BINDING PROTEIN TRANSPEPTIDASE, PUTATIVE-RELATED"/>
    <property type="match status" value="1"/>
</dbReference>
<keyword evidence="7" id="KW-1003">Cell membrane</keyword>
<evidence type="ECO:0000256" key="10">
    <source>
        <dbReference type="ARBA" id="ARBA00022676"/>
    </source>
</evidence>
<reference evidence="29" key="1">
    <citation type="submission" date="2022-08" db="EMBL/GenBank/DDBJ databases">
        <title>Genomic Encyclopedia of Type Strains, Phase III (KMG-III): the genomes of soil and plant-associated and newly described type strains.</title>
        <authorList>
            <person name="Whitman W."/>
        </authorList>
    </citation>
    <scope>NUCLEOTIDE SEQUENCE</scope>
    <source>
        <strain evidence="29">HMT 1</strain>
    </source>
</reference>
<dbReference type="Gene3D" id="3.30.2060.10">
    <property type="entry name" value="Penicillin-binding protein 1b domain"/>
    <property type="match status" value="1"/>
</dbReference>
<evidence type="ECO:0000256" key="2">
    <source>
        <dbReference type="ARBA" id="ARBA00004236"/>
    </source>
</evidence>
<evidence type="ECO:0000313" key="29">
    <source>
        <dbReference type="EMBL" id="MCS3903501.1"/>
    </source>
</evidence>
<dbReference type="GO" id="GO:0006508">
    <property type="term" value="P:proteolysis"/>
    <property type="evidence" value="ECO:0007669"/>
    <property type="project" value="UniProtKB-KW"/>
</dbReference>
<dbReference type="GO" id="GO:0009274">
    <property type="term" value="C:peptidoglycan-based cell wall"/>
    <property type="evidence" value="ECO:0007669"/>
    <property type="project" value="UniProtKB-UniRule"/>
</dbReference>
<comment type="similarity">
    <text evidence="4 23">In the C-terminal section; belongs to the transpeptidase family.</text>
</comment>
<dbReference type="NCBIfam" id="TIGR02071">
    <property type="entry name" value="PBP_1b"/>
    <property type="match status" value="1"/>
</dbReference>
<dbReference type="GO" id="GO:0008955">
    <property type="term" value="F:peptidoglycan glycosyltransferase activity"/>
    <property type="evidence" value="ECO:0007669"/>
    <property type="project" value="UniProtKB-UniRule"/>
</dbReference>
<evidence type="ECO:0000259" key="27">
    <source>
        <dbReference type="Pfam" id="PF00912"/>
    </source>
</evidence>
<comment type="subcellular location">
    <subcellularLocation>
        <location evidence="2">Cell membrane</location>
    </subcellularLocation>
</comment>
<dbReference type="Pfam" id="PF14814">
    <property type="entry name" value="UB2H"/>
    <property type="match status" value="1"/>
</dbReference>